<protein>
    <submittedName>
        <fullName evidence="2">Uncharacterized protein</fullName>
    </submittedName>
</protein>
<dbReference type="RefSeq" id="WP_148989913.1">
    <property type="nucleotide sequence ID" value="NZ_VTEV01000010.1"/>
</dbReference>
<name>A0A5D4SII8_9BACI</name>
<evidence type="ECO:0000313" key="2">
    <source>
        <dbReference type="EMBL" id="TYS63497.1"/>
    </source>
</evidence>
<dbReference type="Proteomes" id="UP000322524">
    <property type="component" value="Unassembled WGS sequence"/>
</dbReference>
<reference evidence="2 3" key="1">
    <citation type="submission" date="2019-08" db="EMBL/GenBank/DDBJ databases">
        <title>Bacillus genomes from the desert of Cuatro Cienegas, Coahuila.</title>
        <authorList>
            <person name="Olmedo-Alvarez G."/>
        </authorList>
    </citation>
    <scope>NUCLEOTIDE SEQUENCE [LARGE SCALE GENOMIC DNA]</scope>
    <source>
        <strain evidence="2 3">CH28_1T</strain>
    </source>
</reference>
<dbReference type="OrthoDB" id="2923636at2"/>
<dbReference type="AlphaFoldDB" id="A0A5D4SII8"/>
<sequence length="65" mass="7272">MMVALGILSIIILVGGLFVTIQVAGSGDKKYREETKGNVRRLSFIYAALFVVIIAGFFVYLRWFV</sequence>
<accession>A0A5D4SII8</accession>
<keyword evidence="1" id="KW-0472">Membrane</keyword>
<comment type="caution">
    <text evidence="2">The sequence shown here is derived from an EMBL/GenBank/DDBJ whole genome shotgun (WGS) entry which is preliminary data.</text>
</comment>
<gene>
    <name evidence="2" type="ORF">FZC76_19970</name>
</gene>
<organism evidence="2 3">
    <name type="scientific">Sutcliffiella horikoshii</name>
    <dbReference type="NCBI Taxonomy" id="79883"/>
    <lineage>
        <taxon>Bacteria</taxon>
        <taxon>Bacillati</taxon>
        <taxon>Bacillota</taxon>
        <taxon>Bacilli</taxon>
        <taxon>Bacillales</taxon>
        <taxon>Bacillaceae</taxon>
        <taxon>Sutcliffiella</taxon>
    </lineage>
</organism>
<keyword evidence="1" id="KW-0812">Transmembrane</keyword>
<evidence type="ECO:0000313" key="3">
    <source>
        <dbReference type="Proteomes" id="UP000322524"/>
    </source>
</evidence>
<dbReference type="EMBL" id="VTEV01000010">
    <property type="protein sequence ID" value="TYS63497.1"/>
    <property type="molecule type" value="Genomic_DNA"/>
</dbReference>
<keyword evidence="1" id="KW-1133">Transmembrane helix</keyword>
<feature type="transmembrane region" description="Helical" evidence="1">
    <location>
        <begin position="42"/>
        <end position="61"/>
    </location>
</feature>
<evidence type="ECO:0000256" key="1">
    <source>
        <dbReference type="SAM" id="Phobius"/>
    </source>
</evidence>
<proteinExistence type="predicted"/>